<evidence type="ECO:0000256" key="1">
    <source>
        <dbReference type="ARBA" id="ARBA00023604"/>
    </source>
</evidence>
<feature type="domain" description="ABM" evidence="3">
    <location>
        <begin position="149"/>
        <end position="243"/>
    </location>
</feature>
<evidence type="ECO:0000313" key="4">
    <source>
        <dbReference type="EMBL" id="CAE8609864.1"/>
    </source>
</evidence>
<gene>
    <name evidence="4" type="ORF">PGLA1383_LOCUS27690</name>
</gene>
<dbReference type="OrthoDB" id="412788at2759"/>
<accession>A0A813FAN2</accession>
<dbReference type="InterPro" id="IPR044053">
    <property type="entry name" value="AsaB-like"/>
</dbReference>
<proteinExistence type="inferred from homology"/>
<dbReference type="PANTHER" id="PTHR34598:SF3">
    <property type="entry name" value="OXIDOREDUCTASE AN1597"/>
    <property type="match status" value="1"/>
</dbReference>
<name>A0A813FAN2_POLGL</name>
<evidence type="ECO:0000259" key="3">
    <source>
        <dbReference type="PROSITE" id="PS51725"/>
    </source>
</evidence>
<evidence type="ECO:0000256" key="2">
    <source>
        <dbReference type="SAM" id="MobiDB-lite"/>
    </source>
</evidence>
<comment type="similarity">
    <text evidence="1">Belongs to the asaB hydroxylase/desaturase family.</text>
</comment>
<dbReference type="PROSITE" id="PS51725">
    <property type="entry name" value="ABM"/>
    <property type="match status" value="1"/>
</dbReference>
<organism evidence="4 5">
    <name type="scientific">Polarella glacialis</name>
    <name type="common">Dinoflagellate</name>
    <dbReference type="NCBI Taxonomy" id="89957"/>
    <lineage>
        <taxon>Eukaryota</taxon>
        <taxon>Sar</taxon>
        <taxon>Alveolata</taxon>
        <taxon>Dinophyceae</taxon>
        <taxon>Suessiales</taxon>
        <taxon>Suessiaceae</taxon>
        <taxon>Polarella</taxon>
    </lineage>
</organism>
<dbReference type="AlphaFoldDB" id="A0A813FAN2"/>
<dbReference type="InterPro" id="IPR011008">
    <property type="entry name" value="Dimeric_a/b-barrel"/>
</dbReference>
<keyword evidence="5" id="KW-1185">Reference proteome</keyword>
<dbReference type="PANTHER" id="PTHR34598">
    <property type="entry name" value="BLL6449 PROTEIN"/>
    <property type="match status" value="1"/>
</dbReference>
<dbReference type="Gene3D" id="3.30.70.100">
    <property type="match status" value="1"/>
</dbReference>
<evidence type="ECO:0000313" key="5">
    <source>
        <dbReference type="Proteomes" id="UP000654075"/>
    </source>
</evidence>
<dbReference type="Proteomes" id="UP000654075">
    <property type="component" value="Unassembled WGS sequence"/>
</dbReference>
<feature type="region of interest" description="Disordered" evidence="2">
    <location>
        <begin position="1"/>
        <end position="22"/>
    </location>
</feature>
<dbReference type="SUPFAM" id="SSF54909">
    <property type="entry name" value="Dimeric alpha+beta barrel"/>
    <property type="match status" value="1"/>
</dbReference>
<protein>
    <recommendedName>
        <fullName evidence="3">ABM domain-containing protein</fullName>
    </recommendedName>
</protein>
<dbReference type="Pfam" id="PF03992">
    <property type="entry name" value="ABM"/>
    <property type="match status" value="1"/>
</dbReference>
<dbReference type="InterPro" id="IPR007138">
    <property type="entry name" value="ABM_dom"/>
</dbReference>
<comment type="caution">
    <text evidence="4">The sequence shown here is derived from an EMBL/GenBank/DDBJ whole genome shotgun (WGS) entry which is preliminary data.</text>
</comment>
<reference evidence="4" key="1">
    <citation type="submission" date="2021-02" db="EMBL/GenBank/DDBJ databases">
        <authorList>
            <person name="Dougan E. K."/>
            <person name="Rhodes N."/>
            <person name="Thang M."/>
            <person name="Chan C."/>
        </authorList>
    </citation>
    <scope>NUCLEOTIDE SEQUENCE</scope>
</reference>
<sequence>MSASDMHAYAHSPQPPPQNYTLPLPNLMTVAGTSTEHRWYSFPGMTRDECLVFKTFDSDGPQPGNGVGVHSAFEDPEMSPQAAARESIEARVICFLAAQQAPCPRSQDPQGGAKWQMGAEEQSARPPMENVQRLLFYKWLQENEWAGAVGLTAKFTISNEKLPTYLDIMRENIAETRKEAGMLQYDLVPDYSPDASAPGVSVYWLLERFRSRADLLHHVQSAHYKRCQERFLSDMGGHPLVQIGLYKIDPVEP</sequence>
<dbReference type="GO" id="GO:0016491">
    <property type="term" value="F:oxidoreductase activity"/>
    <property type="evidence" value="ECO:0007669"/>
    <property type="project" value="InterPro"/>
</dbReference>
<dbReference type="EMBL" id="CAJNNV010024434">
    <property type="protein sequence ID" value="CAE8609864.1"/>
    <property type="molecule type" value="Genomic_DNA"/>
</dbReference>